<dbReference type="Proteomes" id="UP001056708">
    <property type="component" value="Chromosome"/>
</dbReference>
<protein>
    <submittedName>
        <fullName evidence="2">Uncharacterized protein</fullName>
    </submittedName>
</protein>
<evidence type="ECO:0000313" key="3">
    <source>
        <dbReference type="Proteomes" id="UP001056708"/>
    </source>
</evidence>
<sequence length="109" mass="12629">MSTPSQIIAKLKILETLYRHGKANDTISQTLDKIINLELADCQQTYQELEAEIQTFEQQYNMASAEFYQRFHSGELGDELDFIEWNAFYEMGTALQEQIKVLQSTDTLL</sequence>
<gene>
    <name evidence="2" type="ORF">NEA10_13575</name>
</gene>
<keyword evidence="1" id="KW-0175">Coiled coil</keyword>
<keyword evidence="3" id="KW-1185">Reference proteome</keyword>
<dbReference type="RefSeq" id="WP_252661197.1">
    <property type="nucleotide sequence ID" value="NZ_CP098611.1"/>
</dbReference>
<evidence type="ECO:0000256" key="1">
    <source>
        <dbReference type="SAM" id="Coils"/>
    </source>
</evidence>
<organism evidence="2 3">
    <name type="scientific">Phormidium yuhuli AB48</name>
    <dbReference type="NCBI Taxonomy" id="2940671"/>
    <lineage>
        <taxon>Bacteria</taxon>
        <taxon>Bacillati</taxon>
        <taxon>Cyanobacteriota</taxon>
        <taxon>Cyanophyceae</taxon>
        <taxon>Oscillatoriophycideae</taxon>
        <taxon>Oscillatoriales</taxon>
        <taxon>Oscillatoriaceae</taxon>
        <taxon>Phormidium</taxon>
        <taxon>Phormidium yuhuli</taxon>
    </lineage>
</organism>
<reference evidence="2" key="1">
    <citation type="submission" date="2022-06" db="EMBL/GenBank/DDBJ databases">
        <title>Genome sequence of Phormidium yuhuli AB48 isolated from an industrial photobioreactor environment.</title>
        <authorList>
            <person name="Qiu Y."/>
            <person name="Noonan A.J.C."/>
            <person name="Dofher K."/>
            <person name="Koch M."/>
            <person name="Kieft B."/>
            <person name="Lin X."/>
            <person name="Ziels R.M."/>
            <person name="Hallam S.J."/>
        </authorList>
    </citation>
    <scope>NUCLEOTIDE SEQUENCE</scope>
    <source>
        <strain evidence="2">AB48</strain>
    </source>
</reference>
<feature type="coiled-coil region" evidence="1">
    <location>
        <begin position="39"/>
        <end position="66"/>
    </location>
</feature>
<name>A0ABY5AM31_9CYAN</name>
<evidence type="ECO:0000313" key="2">
    <source>
        <dbReference type="EMBL" id="USR89887.1"/>
    </source>
</evidence>
<accession>A0ABY5AM31</accession>
<proteinExistence type="predicted"/>
<dbReference type="EMBL" id="CP098611">
    <property type="protein sequence ID" value="USR89887.1"/>
    <property type="molecule type" value="Genomic_DNA"/>
</dbReference>